<dbReference type="SMART" id="SM00575">
    <property type="entry name" value="ZnF_PMZ"/>
    <property type="match status" value="1"/>
</dbReference>
<dbReference type="Pfam" id="PF04434">
    <property type="entry name" value="SWIM"/>
    <property type="match status" value="1"/>
</dbReference>
<dbReference type="PANTHER" id="PTHR31973">
    <property type="entry name" value="POLYPROTEIN, PUTATIVE-RELATED"/>
    <property type="match status" value="1"/>
</dbReference>
<dbReference type="Pfam" id="PF10551">
    <property type="entry name" value="MULE"/>
    <property type="match status" value="1"/>
</dbReference>
<dbReference type="GeneID" id="120284095"/>
<evidence type="ECO:0000256" key="2">
    <source>
        <dbReference type="ARBA" id="ARBA00022771"/>
    </source>
</evidence>
<feature type="domain" description="SWIM-type" evidence="5">
    <location>
        <begin position="346"/>
        <end position="386"/>
    </location>
</feature>
<dbReference type="InterPro" id="IPR018289">
    <property type="entry name" value="MULE_transposase_dom"/>
</dbReference>
<evidence type="ECO:0000256" key="1">
    <source>
        <dbReference type="ARBA" id="ARBA00022723"/>
    </source>
</evidence>
<sequence>MGDISERWALDGSRVRVKFVTPDSDAFSASMNADVDNYLSQHLPTRALSIVQSSQTVDRKLKEWSLYRAVDIQKDILQDHRVRLPYKSAWMGKEIAQAAIHGKEVGSYDLLLWYAEEVAEMNPCSFLGCRPLLFVDGTRLLGKYGGILLGATIKDGNEGIFHVAFAIVDNKTDDNWTWFLATLGEALYIEDDYEKVITFISDRSKGLVNVVSHVFPLSPHGYCLRYLEANFMKANGSLGKSLEEQCWVVIVKIAYAYTSKEFNDAWCEMYYNVAESFNAWIKEARHLPVTSMVDTIRFKLINMLTKRREVSTMWDTYLCPEICQKVEQIVESSRFSRVGGSSDDTYKVIDDHNSGVNLRVRKCSCRRWEVHGLLCKDAAAAIMQTDTNVNCYIDKYFTVESYHRAYAELIYSIPDSDKPSDGSR</sequence>
<evidence type="ECO:0000313" key="7">
    <source>
        <dbReference type="RefSeq" id="XP_039146836.1"/>
    </source>
</evidence>
<dbReference type="InterPro" id="IPR006564">
    <property type="entry name" value="Znf_PMZ"/>
</dbReference>
<dbReference type="GO" id="GO:0008270">
    <property type="term" value="F:zinc ion binding"/>
    <property type="evidence" value="ECO:0007669"/>
    <property type="project" value="UniProtKB-KW"/>
</dbReference>
<name>A0AB40D6N5_DIOCR</name>
<dbReference type="RefSeq" id="XP_039146836.1">
    <property type="nucleotide sequence ID" value="XM_039290902.1"/>
</dbReference>
<keyword evidence="3" id="KW-0862">Zinc</keyword>
<dbReference type="InterPro" id="IPR007527">
    <property type="entry name" value="Znf_SWIM"/>
</dbReference>
<gene>
    <name evidence="7" type="primary">LOC120284095</name>
</gene>
<proteinExistence type="predicted"/>
<keyword evidence="2 4" id="KW-0863">Zinc-finger</keyword>
<evidence type="ECO:0000259" key="5">
    <source>
        <dbReference type="PROSITE" id="PS50966"/>
    </source>
</evidence>
<dbReference type="Proteomes" id="UP001515500">
    <property type="component" value="Chromosome 19"/>
</dbReference>
<protein>
    <submittedName>
        <fullName evidence="7">Uncharacterized protein LOC120284095</fullName>
    </submittedName>
</protein>
<evidence type="ECO:0000256" key="4">
    <source>
        <dbReference type="PROSITE-ProRule" id="PRU00325"/>
    </source>
</evidence>
<keyword evidence="6" id="KW-1185">Reference proteome</keyword>
<keyword evidence="1" id="KW-0479">Metal-binding</keyword>
<reference evidence="7" key="1">
    <citation type="submission" date="2025-08" db="UniProtKB">
        <authorList>
            <consortium name="RefSeq"/>
        </authorList>
    </citation>
    <scope>IDENTIFICATION</scope>
</reference>
<dbReference type="AlphaFoldDB" id="A0AB40D6N5"/>
<dbReference type="PANTHER" id="PTHR31973:SF187">
    <property type="entry name" value="MUTATOR TRANSPOSASE MUDRA PROTEIN"/>
    <property type="match status" value="1"/>
</dbReference>
<dbReference type="PROSITE" id="PS50966">
    <property type="entry name" value="ZF_SWIM"/>
    <property type="match status" value="1"/>
</dbReference>
<evidence type="ECO:0000313" key="6">
    <source>
        <dbReference type="Proteomes" id="UP001515500"/>
    </source>
</evidence>
<accession>A0AB40D6N5</accession>
<organism evidence="6 7">
    <name type="scientific">Dioscorea cayennensis subsp. rotundata</name>
    <name type="common">White Guinea yam</name>
    <name type="synonym">Dioscorea rotundata</name>
    <dbReference type="NCBI Taxonomy" id="55577"/>
    <lineage>
        <taxon>Eukaryota</taxon>
        <taxon>Viridiplantae</taxon>
        <taxon>Streptophyta</taxon>
        <taxon>Embryophyta</taxon>
        <taxon>Tracheophyta</taxon>
        <taxon>Spermatophyta</taxon>
        <taxon>Magnoliopsida</taxon>
        <taxon>Liliopsida</taxon>
        <taxon>Dioscoreales</taxon>
        <taxon>Dioscoreaceae</taxon>
        <taxon>Dioscorea</taxon>
    </lineage>
</organism>
<evidence type="ECO:0000256" key="3">
    <source>
        <dbReference type="ARBA" id="ARBA00022833"/>
    </source>
</evidence>